<dbReference type="OrthoDB" id="8455288at2"/>
<dbReference type="InterPro" id="IPR052931">
    <property type="entry name" value="Prophage_regulatory_activator"/>
</dbReference>
<reference evidence="1 2" key="1">
    <citation type="submission" date="2016-06" db="EMBL/GenBank/DDBJ databases">
        <title>The sequenced genome of the ice-adhering bacterium Marinomonas primoryensis, from Antarctica.</title>
        <authorList>
            <person name="Graham L."/>
            <person name="Vance T.D.R."/>
            <person name="Davies P.L."/>
        </authorList>
    </citation>
    <scope>NUCLEOTIDE SEQUENCE [LARGE SCALE GENOMIC DNA]</scope>
    <source>
        <strain evidence="1 2">AceL</strain>
    </source>
</reference>
<gene>
    <name evidence="1" type="ORF">A8139_04125</name>
</gene>
<dbReference type="Gene3D" id="1.10.238.160">
    <property type="match status" value="1"/>
</dbReference>
<proteinExistence type="predicted"/>
<dbReference type="EMBL" id="CP016181">
    <property type="protein sequence ID" value="AWX99282.1"/>
    <property type="molecule type" value="Genomic_DNA"/>
</dbReference>
<dbReference type="PANTHER" id="PTHR36154:SF1">
    <property type="entry name" value="DNA-BINDING TRANSCRIPTIONAL ACTIVATOR ALPA"/>
    <property type="match status" value="1"/>
</dbReference>
<dbReference type="PANTHER" id="PTHR36154">
    <property type="entry name" value="DNA-BINDING TRANSCRIPTIONAL ACTIVATOR ALPA"/>
    <property type="match status" value="1"/>
</dbReference>
<dbReference type="AlphaFoldDB" id="A0A2Z4PP89"/>
<protein>
    <submittedName>
        <fullName evidence="1">Transcriptional regulator</fullName>
    </submittedName>
</protein>
<dbReference type="InterPro" id="IPR009061">
    <property type="entry name" value="DNA-bd_dom_put_sf"/>
</dbReference>
<sequence length="64" mass="7398">MKLIKLSEVMTQTGLSRSSIYKFMDENTFPKSVALGGRAVAWLENEIEEWMFERLSQRDNSVQA</sequence>
<dbReference type="FunFam" id="1.10.238.160:FF:000002">
    <property type="entry name" value="Predicted transcriptional regulator"/>
    <property type="match status" value="1"/>
</dbReference>
<organism evidence="1 2">
    <name type="scientific">Marinomonas primoryensis</name>
    <dbReference type="NCBI Taxonomy" id="178399"/>
    <lineage>
        <taxon>Bacteria</taxon>
        <taxon>Pseudomonadati</taxon>
        <taxon>Pseudomonadota</taxon>
        <taxon>Gammaproteobacteria</taxon>
        <taxon>Oceanospirillales</taxon>
        <taxon>Oceanospirillaceae</taxon>
        <taxon>Marinomonas</taxon>
    </lineage>
</organism>
<dbReference type="Proteomes" id="UP000249898">
    <property type="component" value="Chromosome"/>
</dbReference>
<evidence type="ECO:0000313" key="1">
    <source>
        <dbReference type="EMBL" id="AWX99282.1"/>
    </source>
</evidence>
<dbReference type="InterPro" id="IPR010260">
    <property type="entry name" value="AlpA"/>
</dbReference>
<name>A0A2Z4PP89_9GAMM</name>
<dbReference type="Pfam" id="PF05930">
    <property type="entry name" value="Phage_AlpA"/>
    <property type="match status" value="1"/>
</dbReference>
<dbReference type="SUPFAM" id="SSF46955">
    <property type="entry name" value="Putative DNA-binding domain"/>
    <property type="match status" value="1"/>
</dbReference>
<dbReference type="RefSeq" id="WP_112135917.1">
    <property type="nucleotide sequence ID" value="NZ_CP016181.1"/>
</dbReference>
<accession>A0A2Z4PP89</accession>
<evidence type="ECO:0000313" key="2">
    <source>
        <dbReference type="Proteomes" id="UP000249898"/>
    </source>
</evidence>